<protein>
    <submittedName>
        <fullName evidence="4">Putative transcriptional regulator</fullName>
    </submittedName>
</protein>
<reference evidence="4 5" key="1">
    <citation type="submission" date="2014-01" db="EMBL/GenBank/DDBJ databases">
        <title>Full genme sequencing of cellulolytic bacterium Gynuella sunshinyii YC6258T gen. nov., sp. nov.</title>
        <authorList>
            <person name="Khan H."/>
            <person name="Chung E.J."/>
            <person name="Chung Y.R."/>
        </authorList>
    </citation>
    <scope>NUCLEOTIDE SEQUENCE [LARGE SCALE GENOMIC DNA]</scope>
    <source>
        <strain evidence="4 5">YC6258</strain>
    </source>
</reference>
<dbReference type="SUPFAM" id="SSF46785">
    <property type="entry name" value="Winged helix' DNA-binding domain"/>
    <property type="match status" value="1"/>
</dbReference>
<dbReference type="Pfam" id="PF13280">
    <property type="entry name" value="WYL"/>
    <property type="match status" value="1"/>
</dbReference>
<feature type="domain" description="HTH deoR-type" evidence="3">
    <location>
        <begin position="14"/>
        <end position="72"/>
    </location>
</feature>
<dbReference type="InterPro" id="IPR036390">
    <property type="entry name" value="WH_DNA-bd_sf"/>
</dbReference>
<keyword evidence="1" id="KW-0805">Transcription regulation</keyword>
<gene>
    <name evidence="4" type="ORF">YC6258_02879</name>
</gene>
<dbReference type="AlphaFoldDB" id="A0A0C5VJS4"/>
<dbReference type="Pfam" id="PF08279">
    <property type="entry name" value="HTH_11"/>
    <property type="match status" value="1"/>
</dbReference>
<dbReference type="SMART" id="SM00420">
    <property type="entry name" value="HTH_DEOR"/>
    <property type="match status" value="1"/>
</dbReference>
<dbReference type="InterPro" id="IPR051534">
    <property type="entry name" value="CBASS_pafABC_assoc_protein"/>
</dbReference>
<sequence length="248" mass="28620">MTYLFMAGSSVTNRLHRLDQLKARIQSGESATVRQVAEEFGVSMRTVCRDLEILRDQGLPVEADRGRGGGIRLHRQWGIGRVNFSYAEAVDLLVSLAIAEQMQSPLFMADMQNIRRKLIGSFSAEMKQKVNRLKSRIMVGPTVSSMVFASFSSPDPSVVKILHQTFLLQYRLKIRYRSEQQVVTERCIQPHYLLLCYPIWYVLAWDELRQDVRTFRCDRIMAAHADEEEFRLLPFNRFKGTLEGLETL</sequence>
<dbReference type="PANTHER" id="PTHR34580">
    <property type="match status" value="1"/>
</dbReference>
<dbReference type="GO" id="GO:0003700">
    <property type="term" value="F:DNA-binding transcription factor activity"/>
    <property type="evidence" value="ECO:0007669"/>
    <property type="project" value="InterPro"/>
</dbReference>
<accession>A0A0C5VJS4</accession>
<evidence type="ECO:0000256" key="1">
    <source>
        <dbReference type="ARBA" id="ARBA00023015"/>
    </source>
</evidence>
<name>A0A0C5VJS4_9GAMM</name>
<dbReference type="InterPro" id="IPR013196">
    <property type="entry name" value="HTH_11"/>
</dbReference>
<evidence type="ECO:0000313" key="5">
    <source>
        <dbReference type="Proteomes" id="UP000032266"/>
    </source>
</evidence>
<dbReference type="Proteomes" id="UP000032266">
    <property type="component" value="Chromosome"/>
</dbReference>
<organism evidence="4 5">
    <name type="scientific">Gynuella sunshinyii YC6258</name>
    <dbReference type="NCBI Taxonomy" id="1445510"/>
    <lineage>
        <taxon>Bacteria</taxon>
        <taxon>Pseudomonadati</taxon>
        <taxon>Pseudomonadota</taxon>
        <taxon>Gammaproteobacteria</taxon>
        <taxon>Oceanospirillales</taxon>
        <taxon>Saccharospirillaceae</taxon>
        <taxon>Gynuella</taxon>
    </lineage>
</organism>
<dbReference type="Gene3D" id="1.10.10.10">
    <property type="entry name" value="Winged helix-like DNA-binding domain superfamily/Winged helix DNA-binding domain"/>
    <property type="match status" value="1"/>
</dbReference>
<dbReference type="STRING" id="1445510.YC6258_02879"/>
<keyword evidence="5" id="KW-1185">Reference proteome</keyword>
<dbReference type="KEGG" id="gsn:YC6258_02879"/>
<keyword evidence="2" id="KW-0804">Transcription</keyword>
<evidence type="ECO:0000313" key="4">
    <source>
        <dbReference type="EMBL" id="AJQ94917.1"/>
    </source>
</evidence>
<dbReference type="HOGENOM" id="CLU_041141_7_0_6"/>
<proteinExistence type="predicted"/>
<evidence type="ECO:0000259" key="3">
    <source>
        <dbReference type="PROSITE" id="PS51000"/>
    </source>
</evidence>
<dbReference type="InterPro" id="IPR036388">
    <property type="entry name" value="WH-like_DNA-bd_sf"/>
</dbReference>
<dbReference type="PANTHER" id="PTHR34580:SF1">
    <property type="entry name" value="PROTEIN PAFC"/>
    <property type="match status" value="1"/>
</dbReference>
<dbReference type="EMBL" id="CP007142">
    <property type="protein sequence ID" value="AJQ94917.1"/>
    <property type="molecule type" value="Genomic_DNA"/>
</dbReference>
<dbReference type="RefSeq" id="WP_044617347.1">
    <property type="nucleotide sequence ID" value="NZ_CP007142.1"/>
</dbReference>
<dbReference type="PROSITE" id="PS51000">
    <property type="entry name" value="HTH_DEOR_2"/>
    <property type="match status" value="1"/>
</dbReference>
<dbReference type="InterPro" id="IPR001034">
    <property type="entry name" value="DeoR_HTH"/>
</dbReference>
<dbReference type="InterPro" id="IPR026881">
    <property type="entry name" value="WYL_dom"/>
</dbReference>
<dbReference type="PROSITE" id="PS52050">
    <property type="entry name" value="WYL"/>
    <property type="match status" value="1"/>
</dbReference>
<evidence type="ECO:0000256" key="2">
    <source>
        <dbReference type="ARBA" id="ARBA00023163"/>
    </source>
</evidence>